<evidence type="ECO:0000313" key="1">
    <source>
        <dbReference type="EMBL" id="UUZ45921.1"/>
    </source>
</evidence>
<sequence length="156" mass="17105">MSPRGLTKVHHAHALLAWINATQGHVIVGADANTPEVDHPDPDLTRTHWHTGSARLNGLVGDDVTFGGRPQHRLHDAYRRWLHDHPDEAERVSRDHPVGPLAISHHTGRRKVHAGTPRRFDALWVSPELGVKSVEYKYAAAVAAGTDHALVVADPA</sequence>
<gene>
    <name evidence="1" type="ORF">LP422_08590</name>
</gene>
<reference evidence="1" key="1">
    <citation type="submission" date="2021-11" db="EMBL/GenBank/DDBJ databases">
        <title>Study of the species diversity of bacterial strains isolated from a unique natural object - Shulgan-Tash cave (Bashkiria).</title>
        <authorList>
            <person name="Sazanova A.L."/>
            <person name="Chirak E.R."/>
            <person name="Safronova V.I."/>
        </authorList>
    </citation>
    <scope>NUCLEOTIDE SEQUENCE</scope>
    <source>
        <strain evidence="1">P1</strain>
    </source>
</reference>
<proteinExistence type="predicted"/>
<evidence type="ECO:0000313" key="2">
    <source>
        <dbReference type="Proteomes" id="UP001059663"/>
    </source>
</evidence>
<accession>A0AC61U811</accession>
<dbReference type="Proteomes" id="UP001059663">
    <property type="component" value="Chromosome"/>
</dbReference>
<protein>
    <submittedName>
        <fullName evidence="1">Uncharacterized protein</fullName>
    </submittedName>
</protein>
<dbReference type="EMBL" id="CP087977">
    <property type="protein sequence ID" value="UUZ45921.1"/>
    <property type="molecule type" value="Genomic_DNA"/>
</dbReference>
<organism evidence="1 2">
    <name type="scientific">Janibacter limosus</name>
    <dbReference type="NCBI Taxonomy" id="53458"/>
    <lineage>
        <taxon>Bacteria</taxon>
        <taxon>Bacillati</taxon>
        <taxon>Actinomycetota</taxon>
        <taxon>Actinomycetes</taxon>
        <taxon>Micrococcales</taxon>
        <taxon>Intrasporangiaceae</taxon>
        <taxon>Janibacter</taxon>
    </lineage>
</organism>
<name>A0AC61U811_9MICO</name>